<keyword evidence="1" id="KW-0472">Membrane</keyword>
<dbReference type="HOGENOM" id="CLU_1884486_0_0_12"/>
<keyword evidence="1" id="KW-1133">Transmembrane helix</keyword>
<accession>E0RN18</accession>
<dbReference type="PaxDb" id="665571-STHERM_c15470"/>
<evidence type="ECO:0000256" key="1">
    <source>
        <dbReference type="SAM" id="Phobius"/>
    </source>
</evidence>
<name>E0RN18_WINT6</name>
<reference key="1">
    <citation type="submission" date="2009-08" db="EMBL/GenBank/DDBJ databases">
        <title>The genome sequence of Spirochaeta thermophila DSM6192.</title>
        <authorList>
            <person name="Angelov A."/>
            <person name="Mientus M."/>
            <person name="Wittenberg S."/>
            <person name="Lehmann R."/>
            <person name="Liesegang H."/>
            <person name="Daniel R."/>
            <person name="Liebl W."/>
        </authorList>
    </citation>
    <scope>NUCLEOTIDE SEQUENCE</scope>
    <source>
        <strain>DSM 6192</strain>
    </source>
</reference>
<dbReference type="Proteomes" id="UP000001296">
    <property type="component" value="Chromosome"/>
</dbReference>
<gene>
    <name evidence="2" type="ordered locus">STHERM_c15470</name>
</gene>
<organism evidence="2 3">
    <name type="scientific">Winmispira thermophila (strain ATCC 49972 / DSM 6192 / RI 19.B1)</name>
    <name type="common">Spirochaeta thermophila</name>
    <dbReference type="NCBI Taxonomy" id="665571"/>
    <lineage>
        <taxon>Bacteria</taxon>
        <taxon>Pseudomonadati</taxon>
        <taxon>Spirochaetota</taxon>
        <taxon>Spirochaetia</taxon>
        <taxon>Winmispirales</taxon>
        <taxon>Winmispiraceae</taxon>
        <taxon>Winmispira</taxon>
    </lineage>
</organism>
<feature type="transmembrane region" description="Helical" evidence="1">
    <location>
        <begin position="36"/>
        <end position="61"/>
    </location>
</feature>
<dbReference type="KEGG" id="sta:STHERM_c15470"/>
<sequence length="135" mass="14705">MLYAVERCFWAFSDINFALSMNKGADHVLSPEVSGMLLGISALFAGITAGVIISSQMALFFHRIGDGMGFRASIAIIVSMVVGMASKIATMYVFPMELTIVFLLSMGVKSVGLCVIGMTFFRFSEEDRRVRLAEA</sequence>
<dbReference type="AlphaFoldDB" id="E0RN18"/>
<evidence type="ECO:0000313" key="2">
    <source>
        <dbReference type="EMBL" id="ADN02487.1"/>
    </source>
</evidence>
<reference evidence="2 3" key="2">
    <citation type="journal article" date="2010" name="J. Bacteriol.">
        <title>Genome sequence of the polysaccharide-degrading, thermophilic anaerobe Spirochaeta thermophila DSM 6192.</title>
        <authorList>
            <person name="Angelov A."/>
            <person name="Liebl S."/>
            <person name="Ballschmiter M."/>
            <person name="Bomeke M."/>
            <person name="Lehmann R."/>
            <person name="Liesegang H."/>
            <person name="Daniel R."/>
            <person name="Liebl W."/>
        </authorList>
    </citation>
    <scope>NUCLEOTIDE SEQUENCE [LARGE SCALE GENOMIC DNA]</scope>
    <source>
        <strain evidence="3">ATCC 49972 / DSM 6192 / RI 19.B1</strain>
    </source>
</reference>
<keyword evidence="1" id="KW-0812">Transmembrane</keyword>
<proteinExistence type="predicted"/>
<feature type="transmembrane region" description="Helical" evidence="1">
    <location>
        <begin position="100"/>
        <end position="121"/>
    </location>
</feature>
<feature type="transmembrane region" description="Helical" evidence="1">
    <location>
        <begin position="73"/>
        <end position="94"/>
    </location>
</feature>
<protein>
    <submittedName>
        <fullName evidence="2">Uncharacterized protein</fullName>
    </submittedName>
</protein>
<dbReference type="EMBL" id="CP001698">
    <property type="protein sequence ID" value="ADN02487.1"/>
    <property type="molecule type" value="Genomic_DNA"/>
</dbReference>
<evidence type="ECO:0000313" key="3">
    <source>
        <dbReference type="Proteomes" id="UP000001296"/>
    </source>
</evidence>